<keyword evidence="2" id="KW-0813">Transport</keyword>
<reference evidence="6 7" key="1">
    <citation type="submission" date="2021-10" db="EMBL/GenBank/DDBJ databases">
        <title>Anaerobic single-cell dispensing facilitates the cultivation of human gut bacteria.</title>
        <authorList>
            <person name="Afrizal A."/>
        </authorList>
    </citation>
    <scope>NUCLEOTIDE SEQUENCE [LARGE SCALE GENOMIC DNA]</scope>
    <source>
        <strain evidence="6 7">CLA-AA-H200</strain>
    </source>
</reference>
<dbReference type="Gene3D" id="3.40.50.300">
    <property type="entry name" value="P-loop containing nucleotide triphosphate hydrolases"/>
    <property type="match status" value="1"/>
</dbReference>
<dbReference type="GO" id="GO:0005524">
    <property type="term" value="F:ATP binding"/>
    <property type="evidence" value="ECO:0007669"/>
    <property type="project" value="UniProtKB-KW"/>
</dbReference>
<gene>
    <name evidence="6" type="ORF">LKD70_02835</name>
</gene>
<feature type="domain" description="ABC transporter" evidence="5">
    <location>
        <begin position="4"/>
        <end position="229"/>
    </location>
</feature>
<name>A0ABS8FTK5_9FIRM</name>
<dbReference type="InterPro" id="IPR050763">
    <property type="entry name" value="ABC_transporter_ATP-binding"/>
</dbReference>
<dbReference type="RefSeq" id="WP_227706534.1">
    <property type="nucleotide sequence ID" value="NZ_JAJEQX010000003.1"/>
</dbReference>
<proteinExistence type="inferred from homology"/>
<dbReference type="SMART" id="SM00382">
    <property type="entry name" value="AAA"/>
    <property type="match status" value="1"/>
</dbReference>
<dbReference type="InterPro" id="IPR027417">
    <property type="entry name" value="P-loop_NTPase"/>
</dbReference>
<keyword evidence="4 6" id="KW-0067">ATP-binding</keyword>
<accession>A0ABS8FTK5</accession>
<protein>
    <submittedName>
        <fullName evidence="6">ABC transporter ATP-binding protein</fullName>
    </submittedName>
</protein>
<dbReference type="CDD" id="cd03230">
    <property type="entry name" value="ABC_DR_subfamily_A"/>
    <property type="match status" value="1"/>
</dbReference>
<evidence type="ECO:0000256" key="1">
    <source>
        <dbReference type="ARBA" id="ARBA00005417"/>
    </source>
</evidence>
<keyword evidence="3" id="KW-0547">Nucleotide-binding</keyword>
<evidence type="ECO:0000313" key="6">
    <source>
        <dbReference type="EMBL" id="MCC2253385.1"/>
    </source>
</evidence>
<dbReference type="PROSITE" id="PS00211">
    <property type="entry name" value="ABC_TRANSPORTER_1"/>
    <property type="match status" value="1"/>
</dbReference>
<dbReference type="Proteomes" id="UP001198151">
    <property type="component" value="Unassembled WGS sequence"/>
</dbReference>
<evidence type="ECO:0000256" key="4">
    <source>
        <dbReference type="ARBA" id="ARBA00022840"/>
    </source>
</evidence>
<dbReference type="InterPro" id="IPR017871">
    <property type="entry name" value="ABC_transporter-like_CS"/>
</dbReference>
<comment type="caution">
    <text evidence="6">The sequence shown here is derived from an EMBL/GenBank/DDBJ whole genome shotgun (WGS) entry which is preliminary data.</text>
</comment>
<dbReference type="InterPro" id="IPR003593">
    <property type="entry name" value="AAA+_ATPase"/>
</dbReference>
<keyword evidence="7" id="KW-1185">Reference proteome</keyword>
<evidence type="ECO:0000313" key="7">
    <source>
        <dbReference type="Proteomes" id="UP001198151"/>
    </source>
</evidence>
<dbReference type="PROSITE" id="PS50893">
    <property type="entry name" value="ABC_TRANSPORTER_2"/>
    <property type="match status" value="1"/>
</dbReference>
<evidence type="ECO:0000256" key="3">
    <source>
        <dbReference type="ARBA" id="ARBA00022741"/>
    </source>
</evidence>
<dbReference type="EMBL" id="JAJEQX010000003">
    <property type="protein sequence ID" value="MCC2253385.1"/>
    <property type="molecule type" value="Genomic_DNA"/>
</dbReference>
<dbReference type="InterPro" id="IPR003439">
    <property type="entry name" value="ABC_transporter-like_ATP-bd"/>
</dbReference>
<dbReference type="PANTHER" id="PTHR42711">
    <property type="entry name" value="ABC TRANSPORTER ATP-BINDING PROTEIN"/>
    <property type="match status" value="1"/>
</dbReference>
<comment type="similarity">
    <text evidence="1">Belongs to the ABC transporter superfamily.</text>
</comment>
<organism evidence="6 7">
    <name type="scientific">Ruminococcus turbiniformis</name>
    <dbReference type="NCBI Taxonomy" id="2881258"/>
    <lineage>
        <taxon>Bacteria</taxon>
        <taxon>Bacillati</taxon>
        <taxon>Bacillota</taxon>
        <taxon>Clostridia</taxon>
        <taxon>Eubacteriales</taxon>
        <taxon>Oscillospiraceae</taxon>
        <taxon>Ruminococcus</taxon>
    </lineage>
</organism>
<dbReference type="SUPFAM" id="SSF52540">
    <property type="entry name" value="P-loop containing nucleoside triphosphate hydrolases"/>
    <property type="match status" value="1"/>
</dbReference>
<sequence>MYAIQTEKLTKYYGKARGIIGLDLEVKEGDFYGFIGPNGAGKSTTVRTLLGLIHKTEGRASILGMDIEKDRNRILSETGYLPSEAAFYPGMRVRDMLRLSAGLRGKDCRKNASELCERLLLNPDSRMDTLSYGNRRKAAVVCALQHKPRLCILDEPTGGLDPLMQREFFSILREYNEKGMTVFLSSHVLSEIQRYCTRAAIIREGRIIASGSVEELSRTNARRVSVRGRFDLSSLAGASAGHGRTVQIRDVQELEDGVSFLFDGEINLLLSALAAHPVQDVTISEPDLEEIFLHYYTDGGEKP</sequence>
<evidence type="ECO:0000256" key="2">
    <source>
        <dbReference type="ARBA" id="ARBA00022448"/>
    </source>
</evidence>
<evidence type="ECO:0000259" key="5">
    <source>
        <dbReference type="PROSITE" id="PS50893"/>
    </source>
</evidence>
<dbReference type="PANTHER" id="PTHR42711:SF5">
    <property type="entry name" value="ABC TRANSPORTER ATP-BINDING PROTEIN NATA"/>
    <property type="match status" value="1"/>
</dbReference>
<dbReference type="Pfam" id="PF00005">
    <property type="entry name" value="ABC_tran"/>
    <property type="match status" value="1"/>
</dbReference>